<evidence type="ECO:0000313" key="2">
    <source>
        <dbReference type="EMBL" id="MFD0930424.1"/>
    </source>
</evidence>
<keyword evidence="1" id="KW-0472">Membrane</keyword>
<proteinExistence type="predicted"/>
<dbReference type="RefSeq" id="WP_313988779.1">
    <property type="nucleotide sequence ID" value="NZ_JBHTJW010000002.1"/>
</dbReference>
<keyword evidence="1" id="KW-0812">Transmembrane</keyword>
<keyword evidence="1" id="KW-1133">Transmembrane helix</keyword>
<reference evidence="3" key="1">
    <citation type="journal article" date="2019" name="Int. J. Syst. Evol. Microbiol.">
        <title>The Global Catalogue of Microorganisms (GCM) 10K type strain sequencing project: providing services to taxonomists for standard genome sequencing and annotation.</title>
        <authorList>
            <consortium name="The Broad Institute Genomics Platform"/>
            <consortium name="The Broad Institute Genome Sequencing Center for Infectious Disease"/>
            <person name="Wu L."/>
            <person name="Ma J."/>
        </authorList>
    </citation>
    <scope>NUCLEOTIDE SEQUENCE [LARGE SCALE GENOMIC DNA]</scope>
    <source>
        <strain evidence="3">CCUG 59685</strain>
    </source>
</reference>
<organism evidence="2 3">
    <name type="scientific">Methylophilus glucosoxydans</name>
    <dbReference type="NCBI Taxonomy" id="752553"/>
    <lineage>
        <taxon>Bacteria</taxon>
        <taxon>Pseudomonadati</taxon>
        <taxon>Pseudomonadota</taxon>
        <taxon>Betaproteobacteria</taxon>
        <taxon>Nitrosomonadales</taxon>
        <taxon>Methylophilaceae</taxon>
        <taxon>Methylophilus</taxon>
    </lineage>
</organism>
<name>A0ABW3GJL8_9PROT</name>
<keyword evidence="3" id="KW-1185">Reference proteome</keyword>
<evidence type="ECO:0000256" key="1">
    <source>
        <dbReference type="SAM" id="Phobius"/>
    </source>
</evidence>
<evidence type="ECO:0000313" key="3">
    <source>
        <dbReference type="Proteomes" id="UP001597106"/>
    </source>
</evidence>
<feature type="transmembrane region" description="Helical" evidence="1">
    <location>
        <begin position="41"/>
        <end position="66"/>
    </location>
</feature>
<comment type="caution">
    <text evidence="2">The sequence shown here is derived from an EMBL/GenBank/DDBJ whole genome shotgun (WGS) entry which is preliminary data.</text>
</comment>
<dbReference type="Proteomes" id="UP001597106">
    <property type="component" value="Unassembled WGS sequence"/>
</dbReference>
<feature type="transmembrane region" description="Helical" evidence="1">
    <location>
        <begin position="98"/>
        <end position="121"/>
    </location>
</feature>
<protein>
    <submittedName>
        <fullName evidence="2">Uncharacterized protein</fullName>
    </submittedName>
</protein>
<accession>A0ABW3GJL8</accession>
<sequence>MGVLFVLLILVSGFLVCHYHPQYFFKLHRYEGQYLYLQAAYLGILCLISAAIFHFLLINLSAIAVFEGTRTLGIDYVDLLARYLPDSLGLTEGDKKRYVLLGVIALTTLLMPLLISKWVYWRLKHYLQLDSDEEVDIVIMSELFSDSPLDQLLFSAMINDRNLMLVLDDRKVYVGRVATMGEPNENEGADQEISFLPFVSGYRDKDTLQVMFTTDYKKVGDNLPLVIRQESIVSAREFDFSVYDTFQETGRPSAGLATT</sequence>
<dbReference type="EMBL" id="JBHTJW010000002">
    <property type="protein sequence ID" value="MFD0930424.1"/>
    <property type="molecule type" value="Genomic_DNA"/>
</dbReference>
<gene>
    <name evidence="2" type="ORF">ACFQ1T_11610</name>
</gene>